<evidence type="ECO:0000256" key="4">
    <source>
        <dbReference type="ARBA" id="ARBA00022989"/>
    </source>
</evidence>
<feature type="compositionally biased region" description="Polar residues" evidence="7">
    <location>
        <begin position="156"/>
        <end position="167"/>
    </location>
</feature>
<feature type="region of interest" description="Disordered" evidence="7">
    <location>
        <begin position="148"/>
        <end position="167"/>
    </location>
</feature>
<keyword evidence="3 6" id="KW-0187">Copper transport</keyword>
<dbReference type="GO" id="GO:0005375">
    <property type="term" value="F:copper ion transmembrane transporter activity"/>
    <property type="evidence" value="ECO:0007669"/>
    <property type="project" value="UniProtKB-UniRule"/>
</dbReference>
<comment type="similarity">
    <text evidence="1 6">Belongs to the copper transporter (Ctr) (TC 1.A.56) family. SLC31A subfamily.</text>
</comment>
<evidence type="ECO:0000256" key="7">
    <source>
        <dbReference type="SAM" id="MobiDB-lite"/>
    </source>
</evidence>
<keyword evidence="5 6" id="KW-0472">Membrane</keyword>
<gene>
    <name evidence="8" type="ORF">SVIM_LOCUS94889</name>
</gene>
<proteinExistence type="inferred from homology"/>
<dbReference type="InterPro" id="IPR007274">
    <property type="entry name" value="Cop_transporter"/>
</dbReference>
<accession>A0A6N2KKR4</accession>
<dbReference type="GO" id="GO:0005886">
    <property type="term" value="C:plasma membrane"/>
    <property type="evidence" value="ECO:0007669"/>
    <property type="project" value="TreeGrafter"/>
</dbReference>
<keyword evidence="4 6" id="KW-1133">Transmembrane helix</keyword>
<reference evidence="8" key="1">
    <citation type="submission" date="2019-03" db="EMBL/GenBank/DDBJ databases">
        <authorList>
            <person name="Mank J."/>
            <person name="Almeida P."/>
        </authorList>
    </citation>
    <scope>NUCLEOTIDE SEQUENCE</scope>
    <source>
        <strain evidence="8">78183</strain>
    </source>
</reference>
<evidence type="ECO:0000313" key="8">
    <source>
        <dbReference type="EMBL" id="VFU28482.1"/>
    </source>
</evidence>
<evidence type="ECO:0000256" key="3">
    <source>
        <dbReference type="ARBA" id="ARBA00022796"/>
    </source>
</evidence>
<evidence type="ECO:0000256" key="2">
    <source>
        <dbReference type="ARBA" id="ARBA00022692"/>
    </source>
</evidence>
<keyword evidence="6" id="KW-0406">Ion transport</keyword>
<dbReference type="Pfam" id="PF04145">
    <property type="entry name" value="Ctr"/>
    <property type="match status" value="2"/>
</dbReference>
<dbReference type="PANTHER" id="PTHR12483">
    <property type="entry name" value="SOLUTE CARRIER FAMILY 31 COPPER TRANSPORTERS"/>
    <property type="match status" value="1"/>
</dbReference>
<organism evidence="8">
    <name type="scientific">Salix viminalis</name>
    <name type="common">Common osier</name>
    <name type="synonym">Basket willow</name>
    <dbReference type="NCBI Taxonomy" id="40686"/>
    <lineage>
        <taxon>Eukaryota</taxon>
        <taxon>Viridiplantae</taxon>
        <taxon>Streptophyta</taxon>
        <taxon>Embryophyta</taxon>
        <taxon>Tracheophyta</taxon>
        <taxon>Spermatophyta</taxon>
        <taxon>Magnoliopsida</taxon>
        <taxon>eudicotyledons</taxon>
        <taxon>Gunneridae</taxon>
        <taxon>Pentapetalae</taxon>
        <taxon>rosids</taxon>
        <taxon>fabids</taxon>
        <taxon>Malpighiales</taxon>
        <taxon>Salicaceae</taxon>
        <taxon>Saliceae</taxon>
        <taxon>Salix</taxon>
    </lineage>
</organism>
<keyword evidence="6" id="KW-0813">Transport</keyword>
<feature type="transmembrane region" description="Helical" evidence="6">
    <location>
        <begin position="64"/>
        <end position="83"/>
    </location>
</feature>
<dbReference type="AlphaFoldDB" id="A0A6N2KKR4"/>
<keyword evidence="2 6" id="KW-0812">Transmembrane</keyword>
<name>A0A6N2KKR4_SALVM</name>
<dbReference type="EMBL" id="CAADRP010000446">
    <property type="protein sequence ID" value="VFU28482.1"/>
    <property type="molecule type" value="Genomic_DNA"/>
</dbReference>
<sequence length="167" mass="18181">MGDHEMMPRHGTAVSSSLTSAWNATGSMRRHRKMMVHNTLMHNTFFWGHKTEVLFHGWPGSSTGMYAVALTFVFALAVLVEWFNHHFSTAIKPGTNKAAAGFFQTGMYAVRTGLSYMVMLAVMSFNGGIFLAAVGGHAVGFTLFGSRAGSEKGSDRSSSFKMLNSSE</sequence>
<evidence type="ECO:0000256" key="5">
    <source>
        <dbReference type="ARBA" id="ARBA00023136"/>
    </source>
</evidence>
<dbReference type="PANTHER" id="PTHR12483:SF94">
    <property type="entry name" value="COPPER TRANSPORTER 4"/>
    <property type="match status" value="1"/>
</dbReference>
<protein>
    <recommendedName>
        <fullName evidence="6">Copper transport protein</fullName>
    </recommendedName>
</protein>
<evidence type="ECO:0000256" key="1">
    <source>
        <dbReference type="ARBA" id="ARBA00006921"/>
    </source>
</evidence>
<feature type="transmembrane region" description="Helical" evidence="6">
    <location>
        <begin position="116"/>
        <end position="144"/>
    </location>
</feature>
<keyword evidence="6" id="KW-0186">Copper</keyword>
<comment type="subcellular location">
    <subcellularLocation>
        <location evidence="6">Membrane</location>
        <topology evidence="6">Multi-pass membrane protein</topology>
    </subcellularLocation>
</comment>
<evidence type="ECO:0000256" key="6">
    <source>
        <dbReference type="RuleBase" id="RU367022"/>
    </source>
</evidence>